<comment type="caution">
    <text evidence="2">The sequence shown here is derived from an EMBL/GenBank/DDBJ whole genome shotgun (WGS) entry which is preliminary data.</text>
</comment>
<feature type="compositionally biased region" description="Polar residues" evidence="1">
    <location>
        <begin position="193"/>
        <end position="204"/>
    </location>
</feature>
<evidence type="ECO:0000313" key="2">
    <source>
        <dbReference type="EMBL" id="TPP61909.1"/>
    </source>
</evidence>
<dbReference type="AlphaFoldDB" id="A0A504YNE9"/>
<organism evidence="2 3">
    <name type="scientific">Fasciola gigantica</name>
    <name type="common">Giant liver fluke</name>
    <dbReference type="NCBI Taxonomy" id="46835"/>
    <lineage>
        <taxon>Eukaryota</taxon>
        <taxon>Metazoa</taxon>
        <taxon>Spiralia</taxon>
        <taxon>Lophotrochozoa</taxon>
        <taxon>Platyhelminthes</taxon>
        <taxon>Trematoda</taxon>
        <taxon>Digenea</taxon>
        <taxon>Plagiorchiida</taxon>
        <taxon>Echinostomata</taxon>
        <taxon>Echinostomatoidea</taxon>
        <taxon>Fasciolidae</taxon>
        <taxon>Fasciola</taxon>
    </lineage>
</organism>
<feature type="compositionally biased region" description="Polar residues" evidence="1">
    <location>
        <begin position="118"/>
        <end position="130"/>
    </location>
</feature>
<keyword evidence="3" id="KW-1185">Reference proteome</keyword>
<feature type="region of interest" description="Disordered" evidence="1">
    <location>
        <begin position="183"/>
        <end position="209"/>
    </location>
</feature>
<reference evidence="2 3" key="1">
    <citation type="submission" date="2019-04" db="EMBL/GenBank/DDBJ databases">
        <title>Annotation for the trematode Fasciola gigantica.</title>
        <authorList>
            <person name="Choi Y.-J."/>
        </authorList>
    </citation>
    <scope>NUCLEOTIDE SEQUENCE [LARGE SCALE GENOMIC DNA]</scope>
    <source>
        <strain evidence="2">Uganda_cow_1</strain>
    </source>
</reference>
<dbReference type="STRING" id="46835.A0A504YNE9"/>
<dbReference type="OrthoDB" id="2325716at2759"/>
<evidence type="ECO:0000313" key="3">
    <source>
        <dbReference type="Proteomes" id="UP000316759"/>
    </source>
</evidence>
<name>A0A504YNE9_FASGI</name>
<feature type="region of interest" description="Disordered" evidence="1">
    <location>
        <begin position="282"/>
        <end position="309"/>
    </location>
</feature>
<gene>
    <name evidence="2" type="ORF">FGIG_11039</name>
</gene>
<sequence>MRTELATLRLSVWPQLQRLCDSRGFSLQVIDRSVETDFNPPVDPDQEMEQIFSELTSYLEQRTHENKFLNCLILLSNQNVGWLPTLPTHLPSDDVERIIKEAKKEVERMQDDIATQMANMPGSKSGQSMASKAVSDRESSSSILPDIVRFDEPQRRQNALDCWLKEAHIIRALLWRYWDSNTAGSRKNRPKSEQPSPVRNSTGSKWDVNDKSSETIDTGFLFAILIFLLHEVSDFSRFTFGGTYDDNVTLSMPYKITLEAHVQTILDQEAQNADCFVVIRSQEEDSESTSRHRKKSGSGNAYPRPISPATISTTRTREDTLHTVRSSRYHGLNEVNQFLQLPMEASRMRAKLLMEYARLRVPQFNQIHYDLSGQTNTDVEEEILGRHNLVDPLSRADHAGYLEELVRNMHQVFEKSLQQEMDRRLTIEAELHSLSDCDSAANEVRQPLLWDLPYEIQAHQEACEEL</sequence>
<protein>
    <submittedName>
        <fullName evidence="2">Uncharacterized protein</fullName>
    </submittedName>
</protein>
<dbReference type="Proteomes" id="UP000316759">
    <property type="component" value="Unassembled WGS sequence"/>
</dbReference>
<dbReference type="EMBL" id="SUNJ01007537">
    <property type="protein sequence ID" value="TPP61909.1"/>
    <property type="molecule type" value="Genomic_DNA"/>
</dbReference>
<evidence type="ECO:0000256" key="1">
    <source>
        <dbReference type="SAM" id="MobiDB-lite"/>
    </source>
</evidence>
<proteinExistence type="predicted"/>
<feature type="region of interest" description="Disordered" evidence="1">
    <location>
        <begin position="118"/>
        <end position="138"/>
    </location>
</feature>
<accession>A0A504YNE9</accession>